<protein>
    <recommendedName>
        <fullName evidence="3">Bacteriophage lambda head decoration protein D</fullName>
    </recommendedName>
</protein>
<name>A0ABR6PIX2_9SPHI</name>
<dbReference type="RefSeq" id="WP_076373502.1">
    <property type="nucleotide sequence ID" value="NZ_FTMG01000005.1"/>
</dbReference>
<accession>A0ABR6PIX2</accession>
<evidence type="ECO:0000313" key="2">
    <source>
        <dbReference type="Proteomes" id="UP000541583"/>
    </source>
</evidence>
<dbReference type="EMBL" id="JACHCB010000005">
    <property type="protein sequence ID" value="MBB6109719.1"/>
    <property type="molecule type" value="Genomic_DNA"/>
</dbReference>
<gene>
    <name evidence="1" type="ORF">HDF23_002468</name>
</gene>
<sequence length="220" mass="21930">MAEVNLTNDSEQIITGNDNIAIVDVFATVRGGRSLNVSGFTPEVIYAGHPIIKETATGDYKPLPATADSVAGVATLGTVVPGAAYTNGTYTNVPLSGGSGKGVLATVVVAGTVVTTVTKTKGGSGYKVGDSLSVPAEYAGGTGNGASVPVASVESNVGVYGALPVGHTYQGVLIASILTKKAFAGIMTQGTINPVACPNDFATIAAAFKAAVPLIDQRAD</sequence>
<dbReference type="Proteomes" id="UP000541583">
    <property type="component" value="Unassembled WGS sequence"/>
</dbReference>
<organism evidence="1 2">
    <name type="scientific">Mucilaginibacter lappiensis</name>
    <dbReference type="NCBI Taxonomy" id="354630"/>
    <lineage>
        <taxon>Bacteria</taxon>
        <taxon>Pseudomonadati</taxon>
        <taxon>Bacteroidota</taxon>
        <taxon>Sphingobacteriia</taxon>
        <taxon>Sphingobacteriales</taxon>
        <taxon>Sphingobacteriaceae</taxon>
        <taxon>Mucilaginibacter</taxon>
    </lineage>
</organism>
<keyword evidence="2" id="KW-1185">Reference proteome</keyword>
<reference evidence="1 2" key="1">
    <citation type="submission" date="2020-08" db="EMBL/GenBank/DDBJ databases">
        <title>Genomic Encyclopedia of Type Strains, Phase IV (KMG-V): Genome sequencing to study the core and pangenomes of soil and plant-associated prokaryotes.</title>
        <authorList>
            <person name="Whitman W."/>
        </authorList>
    </citation>
    <scope>NUCLEOTIDE SEQUENCE [LARGE SCALE GENOMIC DNA]</scope>
    <source>
        <strain evidence="1 2">ANJLi2</strain>
    </source>
</reference>
<evidence type="ECO:0000313" key="1">
    <source>
        <dbReference type="EMBL" id="MBB6109719.1"/>
    </source>
</evidence>
<evidence type="ECO:0008006" key="3">
    <source>
        <dbReference type="Google" id="ProtNLM"/>
    </source>
</evidence>
<comment type="caution">
    <text evidence="1">The sequence shown here is derived from an EMBL/GenBank/DDBJ whole genome shotgun (WGS) entry which is preliminary data.</text>
</comment>
<proteinExistence type="predicted"/>